<dbReference type="GO" id="GO:0006284">
    <property type="term" value="P:base-excision repair"/>
    <property type="evidence" value="ECO:0007669"/>
    <property type="project" value="InterPro"/>
</dbReference>
<dbReference type="PANTHER" id="PTHR30037:SF4">
    <property type="entry name" value="DNA-3-METHYLADENINE GLYCOSYLASE I"/>
    <property type="match status" value="1"/>
</dbReference>
<dbReference type="InterPro" id="IPR004597">
    <property type="entry name" value="Tag"/>
</dbReference>
<dbReference type="EMBL" id="AP022598">
    <property type="protein sequence ID" value="BBY75954.1"/>
    <property type="molecule type" value="Genomic_DNA"/>
</dbReference>
<dbReference type="InterPro" id="IPR052891">
    <property type="entry name" value="DNA-3mA_glycosylase"/>
</dbReference>
<keyword evidence="1" id="KW-0862">Zinc</keyword>
<feature type="binding site" evidence="1">
    <location>
        <position position="199"/>
    </location>
    <ligand>
        <name>Zn(2+)</name>
        <dbReference type="ChEBI" id="CHEBI:29105"/>
    </ligand>
</feature>
<dbReference type="GO" id="GO:0046872">
    <property type="term" value="F:metal ion binding"/>
    <property type="evidence" value="ECO:0007669"/>
    <property type="project" value="UniProtKB-KW"/>
</dbReference>
<protein>
    <submittedName>
        <fullName evidence="2">DNA-3-methyladenine glycosylase I</fullName>
    </submittedName>
</protein>
<dbReference type="SUPFAM" id="SSF48150">
    <property type="entry name" value="DNA-glycosylase"/>
    <property type="match status" value="1"/>
</dbReference>
<sequence length="222" mass="24547">MTGMKPAMEPDNRIRCGWIDQSRLSAADFVLYRDYHDTEWGRPLYGSPELFERVSLEAFQSGLSWLIILRKRDNFRAAFDGFDVERIARYGDRDVERLMSEPGIVRNRAKIEATIANARVVADMSDAGEDLGELLWSFAPADRATRSRPGSLADVAAVSPESTAMAKALKKRGFRFVGPTTAYALMQATGMVDDHVADCWVPRVEATGAGRSANQKGPSGQL</sequence>
<evidence type="ECO:0000313" key="3">
    <source>
        <dbReference type="Proteomes" id="UP000466554"/>
    </source>
</evidence>
<feature type="binding site" evidence="1">
    <location>
        <position position="195"/>
    </location>
    <ligand>
        <name>Zn(2+)</name>
        <dbReference type="ChEBI" id="CHEBI:29105"/>
    </ligand>
</feature>
<reference evidence="2 3" key="1">
    <citation type="journal article" date="2019" name="Emerg. Microbes Infect.">
        <title>Comprehensive subspecies identification of 175 nontuberculous mycobacteria species based on 7547 genomic profiles.</title>
        <authorList>
            <person name="Matsumoto Y."/>
            <person name="Kinjo T."/>
            <person name="Motooka D."/>
            <person name="Nabeya D."/>
            <person name="Jung N."/>
            <person name="Uechi K."/>
            <person name="Horii T."/>
            <person name="Iida T."/>
            <person name="Fujita J."/>
            <person name="Nakamura S."/>
        </authorList>
    </citation>
    <scope>NUCLEOTIDE SEQUENCE [LARGE SCALE GENOMIC DNA]</scope>
    <source>
        <strain evidence="2 3">JCM 6367</strain>
    </source>
</reference>
<keyword evidence="1" id="KW-0479">Metal-binding</keyword>
<gene>
    <name evidence="2" type="primary">tag</name>
    <name evidence="2" type="ORF">MPRF_28530</name>
</gene>
<feature type="binding site" evidence="1">
    <location>
        <position position="16"/>
    </location>
    <ligand>
        <name>Zn(2+)</name>
        <dbReference type="ChEBI" id="CHEBI:29105"/>
    </ligand>
</feature>
<evidence type="ECO:0000256" key="1">
    <source>
        <dbReference type="PIRSR" id="PIRSR604597-1"/>
    </source>
</evidence>
<dbReference type="InterPro" id="IPR011257">
    <property type="entry name" value="DNA_glycosylase"/>
</dbReference>
<name>A0A7I7U3K6_MYCPF</name>
<dbReference type="Pfam" id="PF03352">
    <property type="entry name" value="Adenine_glyco"/>
    <property type="match status" value="1"/>
</dbReference>
<dbReference type="Gene3D" id="1.10.340.30">
    <property type="entry name" value="Hypothetical protein, domain 2"/>
    <property type="match status" value="1"/>
</dbReference>
<dbReference type="AlphaFoldDB" id="A0A7I7U3K6"/>
<dbReference type="Proteomes" id="UP000466554">
    <property type="component" value="Chromosome"/>
</dbReference>
<dbReference type="PANTHER" id="PTHR30037">
    <property type="entry name" value="DNA-3-METHYLADENINE GLYCOSYLASE 1"/>
    <property type="match status" value="1"/>
</dbReference>
<evidence type="ECO:0000313" key="2">
    <source>
        <dbReference type="EMBL" id="BBY75954.1"/>
    </source>
</evidence>
<proteinExistence type="predicted"/>
<accession>A0A7I7U3K6</accession>
<feature type="binding site" evidence="1">
    <location>
        <position position="36"/>
    </location>
    <ligand>
        <name>Zn(2+)</name>
        <dbReference type="ChEBI" id="CHEBI:29105"/>
    </ligand>
</feature>
<dbReference type="GO" id="GO:0008725">
    <property type="term" value="F:DNA-3-methyladenine glycosylase activity"/>
    <property type="evidence" value="ECO:0007669"/>
    <property type="project" value="InterPro"/>
</dbReference>
<organism evidence="2 3">
    <name type="scientific">Mycolicibacterium parafortuitum</name>
    <name type="common">Mycobacterium parafortuitum</name>
    <dbReference type="NCBI Taxonomy" id="39692"/>
    <lineage>
        <taxon>Bacteria</taxon>
        <taxon>Bacillati</taxon>
        <taxon>Actinomycetota</taxon>
        <taxon>Actinomycetes</taxon>
        <taxon>Mycobacteriales</taxon>
        <taxon>Mycobacteriaceae</taxon>
        <taxon>Mycolicibacterium</taxon>
    </lineage>
</organism>
<dbReference type="InterPro" id="IPR005019">
    <property type="entry name" value="Adenine_glyco"/>
</dbReference>
<dbReference type="NCBIfam" id="TIGR00624">
    <property type="entry name" value="tag"/>
    <property type="match status" value="1"/>
</dbReference>